<keyword evidence="2" id="KW-1185">Reference proteome</keyword>
<evidence type="ECO:0000313" key="2">
    <source>
        <dbReference type="Proteomes" id="UP001476247"/>
    </source>
</evidence>
<gene>
    <name evidence="1" type="ORF">HPULCUR_004965</name>
</gene>
<protein>
    <submittedName>
        <fullName evidence="1">Uncharacterized protein</fullName>
    </submittedName>
</protein>
<sequence>MNCSNDEAFELILAKQKPGYSFIDPPLFSDAKEPKRKDKGILIADMNLLSRKQGMLHVLGKALYKYRNGIEKVNIAMFIPHLIWLEKASSKCECPCTACHSPSLNPNSITLISDLPNLALEYENCTVESFKMLQSVVIKPPNDIYCKTFIVPIPVFPRQKTILREKDRDEPDC</sequence>
<dbReference type="EMBL" id="BAABUJ010000013">
    <property type="protein sequence ID" value="GAA5799549.1"/>
    <property type="molecule type" value="Genomic_DNA"/>
</dbReference>
<organism evidence="1 2">
    <name type="scientific">Helicostylum pulchrum</name>
    <dbReference type="NCBI Taxonomy" id="562976"/>
    <lineage>
        <taxon>Eukaryota</taxon>
        <taxon>Fungi</taxon>
        <taxon>Fungi incertae sedis</taxon>
        <taxon>Mucoromycota</taxon>
        <taxon>Mucoromycotina</taxon>
        <taxon>Mucoromycetes</taxon>
        <taxon>Mucorales</taxon>
        <taxon>Mucorineae</taxon>
        <taxon>Mucoraceae</taxon>
        <taxon>Helicostylum</taxon>
    </lineage>
</organism>
<proteinExistence type="predicted"/>
<evidence type="ECO:0000313" key="1">
    <source>
        <dbReference type="EMBL" id="GAA5799549.1"/>
    </source>
</evidence>
<reference evidence="1 2" key="1">
    <citation type="submission" date="2024-04" db="EMBL/GenBank/DDBJ databases">
        <title>genome sequences of Mucor flavus KT1a and Helicostylum pulchrum KT1b strains isolation_sourced from the surface of a dry-aged beef.</title>
        <authorList>
            <person name="Toyotome T."/>
            <person name="Hosono M."/>
            <person name="Torimaru M."/>
            <person name="Fukuda K."/>
            <person name="Mikami N."/>
        </authorList>
    </citation>
    <scope>NUCLEOTIDE SEQUENCE [LARGE SCALE GENOMIC DNA]</scope>
    <source>
        <strain evidence="1 2">KT1b</strain>
    </source>
</reference>
<comment type="caution">
    <text evidence="1">The sequence shown here is derived from an EMBL/GenBank/DDBJ whole genome shotgun (WGS) entry which is preliminary data.</text>
</comment>
<dbReference type="Proteomes" id="UP001476247">
    <property type="component" value="Unassembled WGS sequence"/>
</dbReference>
<name>A0ABP9XXR4_9FUNG</name>
<accession>A0ABP9XXR4</accession>